<evidence type="ECO:0000313" key="3">
    <source>
        <dbReference type="Proteomes" id="UP001153678"/>
    </source>
</evidence>
<sequence length="758" mass="87521">MHLQDFYLEVLVNGNPLPEYNLPVDESDQLNSTCVSYVTDPLTQTKTCSNFTTYIPVITPGERYTIRAEAKQASPSNIIISRLYIDGQFDQVQLLHQHQSSRIRSYFINHERNKVYFFKFASTSQFDKKDDGVFKVPFPVKKHPNKQSQIIYGKPGIVTVCFFKGIIVDESALQNKPEFEVKQVKIKETIDNNNKDIDFTTSFDAMDAKIQPSIVTKIVNLNPIAVLHLHYRSVDWLTNRGFSLPILCTDKVKKEEIVNSNTNEDENSFANDFQEIIVEPIDEFSKEMPINMIIENNNAEPTKIILEKSQEILDINVVEQMNEDNNIKHANNIDKTLKPTKDIMEIENNIEETNKILKESQEIMEIGNNSIEAAKKIDGIPKANQEMETENDNIEISKESQEIMEIENNNIEAAKKIDGIPKANQEMETESNNIEISKESQEIMEIENNNAETANKIDGISKESQEIMEIENNNIEKRIDGIPKANQEIMKIENNNIEAANKIDETPKKSQEIMEIENNNIEKRIDGIPKANQEIMKIENNNIEAANKIDETPKKSQEFMEIENNNIEIAKKTDEISRASQEFMEVENNYIEEEQAYKIEETLKLSKEMKINEIPNLSKEIMKFENSSINVEMSKILDETPMSKEVREIENTNLGKTKNLDKTPFPKENMEIENINLERTKQIDKIANEIAEKAEKASRFNEITEFEIEKMDNISTGDENNILQQKNYLKRNLDEMNINEFDEKECNNNISKKLYLDR</sequence>
<accession>A0A9W4SQZ9</accession>
<name>A0A9W4SQZ9_9GLOM</name>
<dbReference type="EMBL" id="CAMKVN010002098">
    <property type="protein sequence ID" value="CAI2179551.1"/>
    <property type="molecule type" value="Genomic_DNA"/>
</dbReference>
<keyword evidence="1" id="KW-0175">Coiled coil</keyword>
<keyword evidence="3" id="KW-1185">Reference proteome</keyword>
<reference evidence="2" key="1">
    <citation type="submission" date="2022-08" db="EMBL/GenBank/DDBJ databases">
        <authorList>
            <person name="Kallberg Y."/>
            <person name="Tangrot J."/>
            <person name="Rosling A."/>
        </authorList>
    </citation>
    <scope>NUCLEOTIDE SEQUENCE</scope>
    <source>
        <strain evidence="2">Wild A</strain>
    </source>
</reference>
<dbReference type="OrthoDB" id="2325779at2759"/>
<dbReference type="AlphaFoldDB" id="A0A9W4SQZ9"/>
<protein>
    <submittedName>
        <fullName evidence="2">3176_t:CDS:1</fullName>
    </submittedName>
</protein>
<dbReference type="Proteomes" id="UP001153678">
    <property type="component" value="Unassembled WGS sequence"/>
</dbReference>
<proteinExistence type="predicted"/>
<feature type="coiled-coil region" evidence="1">
    <location>
        <begin position="528"/>
        <end position="596"/>
    </location>
</feature>
<organism evidence="2 3">
    <name type="scientific">Funneliformis geosporum</name>
    <dbReference type="NCBI Taxonomy" id="1117311"/>
    <lineage>
        <taxon>Eukaryota</taxon>
        <taxon>Fungi</taxon>
        <taxon>Fungi incertae sedis</taxon>
        <taxon>Mucoromycota</taxon>
        <taxon>Glomeromycotina</taxon>
        <taxon>Glomeromycetes</taxon>
        <taxon>Glomerales</taxon>
        <taxon>Glomeraceae</taxon>
        <taxon>Funneliformis</taxon>
    </lineage>
</organism>
<comment type="caution">
    <text evidence="2">The sequence shown here is derived from an EMBL/GenBank/DDBJ whole genome shotgun (WGS) entry which is preliminary data.</text>
</comment>
<evidence type="ECO:0000313" key="2">
    <source>
        <dbReference type="EMBL" id="CAI2179551.1"/>
    </source>
</evidence>
<evidence type="ECO:0000256" key="1">
    <source>
        <dbReference type="SAM" id="Coils"/>
    </source>
</evidence>
<feature type="coiled-coil region" evidence="1">
    <location>
        <begin position="343"/>
        <end position="502"/>
    </location>
</feature>
<gene>
    <name evidence="2" type="ORF">FWILDA_LOCUS9145</name>
</gene>